<dbReference type="SMART" id="SM00256">
    <property type="entry name" value="FBOX"/>
    <property type="match status" value="1"/>
</dbReference>
<dbReference type="InterPro" id="IPR001810">
    <property type="entry name" value="F-box_dom"/>
</dbReference>
<dbReference type="PANTHER" id="PTHR34223:SF51">
    <property type="entry name" value="OS06G0556300 PROTEIN"/>
    <property type="match status" value="1"/>
</dbReference>
<protein>
    <submittedName>
        <fullName evidence="4">F-box/RNI-like superfamily protein</fullName>
    </submittedName>
</protein>
<dbReference type="SUPFAM" id="SSF81383">
    <property type="entry name" value="F-box domain"/>
    <property type="match status" value="1"/>
</dbReference>
<accession>A0AAV8EU86</accession>
<dbReference type="PROSITE" id="PS50181">
    <property type="entry name" value="FBOX"/>
    <property type="match status" value="1"/>
</dbReference>
<dbReference type="InterPro" id="IPR053197">
    <property type="entry name" value="F-box_SCFL_complex_component"/>
</dbReference>
<dbReference type="Pfam" id="PF00646">
    <property type="entry name" value="F-box"/>
    <property type="match status" value="1"/>
</dbReference>
<dbReference type="AlphaFoldDB" id="A0AAV8EU86"/>
<keyword evidence="5" id="KW-1185">Reference proteome</keyword>
<dbReference type="Proteomes" id="UP001140206">
    <property type="component" value="Chromosome 3"/>
</dbReference>
<dbReference type="CDD" id="cd22160">
    <property type="entry name" value="F-box_AtFBL13-like"/>
    <property type="match status" value="1"/>
</dbReference>
<evidence type="ECO:0000313" key="3">
    <source>
        <dbReference type="EMBL" id="KAJ4776891.1"/>
    </source>
</evidence>
<comment type="caution">
    <text evidence="4">The sequence shown here is derived from an EMBL/GenBank/DDBJ whole genome shotgun (WGS) entry which is preliminary data.</text>
</comment>
<dbReference type="EMBL" id="JAMFTS010000003">
    <property type="protein sequence ID" value="KAJ4774969.1"/>
    <property type="molecule type" value="Genomic_DNA"/>
</dbReference>
<dbReference type="Gene3D" id="3.80.10.10">
    <property type="entry name" value="Ribonuclease Inhibitor"/>
    <property type="match status" value="1"/>
</dbReference>
<dbReference type="InterPro" id="IPR036047">
    <property type="entry name" value="F-box-like_dom_sf"/>
</dbReference>
<gene>
    <name evidence="4" type="ORF">LUZ62_034931</name>
    <name evidence="2" type="ORF">LUZ62_059226</name>
    <name evidence="3" type="ORF">LUZ62_061148</name>
</gene>
<name>A0AAV8EU86_9POAL</name>
<organism evidence="4 5">
    <name type="scientific">Rhynchospora pubera</name>
    <dbReference type="NCBI Taxonomy" id="906938"/>
    <lineage>
        <taxon>Eukaryota</taxon>
        <taxon>Viridiplantae</taxon>
        <taxon>Streptophyta</taxon>
        <taxon>Embryophyta</taxon>
        <taxon>Tracheophyta</taxon>
        <taxon>Spermatophyta</taxon>
        <taxon>Magnoliopsida</taxon>
        <taxon>Liliopsida</taxon>
        <taxon>Poales</taxon>
        <taxon>Cyperaceae</taxon>
        <taxon>Cyperoideae</taxon>
        <taxon>Rhynchosporeae</taxon>
        <taxon>Rhynchospora</taxon>
    </lineage>
</organism>
<feature type="domain" description="F-box" evidence="1">
    <location>
        <begin position="15"/>
        <end position="51"/>
    </location>
</feature>
<dbReference type="Gene3D" id="1.20.1280.50">
    <property type="match status" value="1"/>
</dbReference>
<dbReference type="EMBL" id="JAMFTS010000003">
    <property type="protein sequence ID" value="KAJ4776891.1"/>
    <property type="molecule type" value="Genomic_DNA"/>
</dbReference>
<reference evidence="4" key="1">
    <citation type="submission" date="2022-08" db="EMBL/GenBank/DDBJ databases">
        <authorList>
            <person name="Marques A."/>
        </authorList>
    </citation>
    <scope>NUCLEOTIDE SEQUENCE</scope>
    <source>
        <strain evidence="4">RhyPub2mFocal</strain>
        <tissue evidence="4">Leaves</tissue>
    </source>
</reference>
<proteinExistence type="predicted"/>
<dbReference type="InterPro" id="IPR032675">
    <property type="entry name" value="LRR_dom_sf"/>
</dbReference>
<evidence type="ECO:0000313" key="5">
    <source>
        <dbReference type="Proteomes" id="UP001140206"/>
    </source>
</evidence>
<dbReference type="InterPro" id="IPR053781">
    <property type="entry name" value="F-box_AtFBL13-like"/>
</dbReference>
<dbReference type="Pfam" id="PF24758">
    <property type="entry name" value="LRR_At5g56370"/>
    <property type="match status" value="1"/>
</dbReference>
<dbReference type="InterPro" id="IPR055411">
    <property type="entry name" value="LRR_FXL15/At3g58940/PEG3-like"/>
</dbReference>
<evidence type="ECO:0000313" key="4">
    <source>
        <dbReference type="EMBL" id="KAJ4783685.1"/>
    </source>
</evidence>
<evidence type="ECO:0000259" key="1">
    <source>
        <dbReference type="PROSITE" id="PS50181"/>
    </source>
</evidence>
<dbReference type="EMBL" id="JAMFTS010000002">
    <property type="protein sequence ID" value="KAJ4783685.1"/>
    <property type="molecule type" value="Genomic_DNA"/>
</dbReference>
<evidence type="ECO:0000313" key="2">
    <source>
        <dbReference type="EMBL" id="KAJ4774969.1"/>
    </source>
</evidence>
<dbReference type="Proteomes" id="UP001140206">
    <property type="component" value="Chromosome 2"/>
</dbReference>
<dbReference type="SUPFAM" id="SSF52058">
    <property type="entry name" value="L domain-like"/>
    <property type="match status" value="1"/>
</dbReference>
<dbReference type="PANTHER" id="PTHR34223">
    <property type="entry name" value="OS11G0201299 PROTEIN"/>
    <property type="match status" value="1"/>
</dbReference>
<sequence>MNNSDEHRTMSDDDPDRMSTLPDDLLLHILSFLGTKEAVQMSFVSKRWMYLWTIMPCLNFDIEQFGVASNNIQDCEQIHSKFIKFVKMVLSRHKSSSLNTFQIRCRRMLDFDSCYDLGWTLFHYPLMSNARVVSIEALIPNSLTVARIFSSQSIEAMCLKVSTKKENLYNSHSKVIPEVVNLPCIRTLQLQRLTVPTKLDERSITNLLSGCPVLEELSLKYCVGEFSSIFSQKLKYLCLRDCLMKLPLGRTVKWELYRAMIKQNVQRSTVKSRFFLDGVTVEFVWSTMEGALVDGTLSFIQDFIQHLNYNDFLCGLSGVRILKLFGGNLKGVLEIVLPKLGEFYNLRNLFLTGLCTPCNFNLVASFLQKSPNLQKLTFYDCGRHFQKTDPETYYRSFRVKLSDATSSSRLRSYLQHIILKSVNLKRHTSKKVKIRKY</sequence>